<gene>
    <name evidence="1" type="ORF">JKV55_07660</name>
</gene>
<accession>A0ABS1QSW5</accession>
<dbReference type="NCBIfam" id="TIGR02532">
    <property type="entry name" value="IV_pilin_GFxxxE"/>
    <property type="match status" value="1"/>
</dbReference>
<protein>
    <submittedName>
        <fullName evidence="1">Prepilin-type N-terminal cleavage/methylation domain-containing protein</fullName>
    </submittedName>
</protein>
<dbReference type="RefSeq" id="WP_202083846.1">
    <property type="nucleotide sequence ID" value="NZ_JAERTZ010000018.1"/>
</dbReference>
<organism evidence="1 2">
    <name type="scientific">Zobellella iuensis</name>
    <dbReference type="NCBI Taxonomy" id="2803811"/>
    <lineage>
        <taxon>Bacteria</taxon>
        <taxon>Pseudomonadati</taxon>
        <taxon>Pseudomonadota</taxon>
        <taxon>Gammaproteobacteria</taxon>
        <taxon>Aeromonadales</taxon>
        <taxon>Aeromonadaceae</taxon>
        <taxon>Zobellella</taxon>
    </lineage>
</organism>
<sequence length="250" mass="27647">MRARGFTLLELVIVLVLVGISALFGTRFIADMATSYTGAAERAQALAGARFALERIKRELSQAYSPSVYFSDDGRCVSFVPVLASGKYAGDVTDQATFIIPAALDHQQPEPTYMAIRADSGEEHWEDYPATRPAHLFALLDPAAIAGGDRVPMAELIGEGLHFDINSLDSRFTLLAARQTRYCLESGSLWRQQREAGEWSEKILMLTQVTSDSAFMEYDESLQLLKMELSVHSRDGTLVLPGQFMVVYEP</sequence>
<dbReference type="InterPro" id="IPR012902">
    <property type="entry name" value="N_methyl_site"/>
</dbReference>
<comment type="caution">
    <text evidence="1">The sequence shown here is derived from an EMBL/GenBank/DDBJ whole genome shotgun (WGS) entry which is preliminary data.</text>
</comment>
<name>A0ABS1QSW5_9GAMM</name>
<dbReference type="EMBL" id="JAERTZ010000018">
    <property type="protein sequence ID" value="MBL1377208.1"/>
    <property type="molecule type" value="Genomic_DNA"/>
</dbReference>
<reference evidence="2" key="1">
    <citation type="submission" date="2021-01" db="EMBL/GenBank/DDBJ databases">
        <title>Genome public.</title>
        <authorList>
            <person name="Liu C."/>
            <person name="Sun Q."/>
        </authorList>
    </citation>
    <scope>NUCLEOTIDE SEQUENCE [LARGE SCALE GENOMIC DNA]</scope>
    <source>
        <strain evidence="2">CGMCC 1.18722</strain>
    </source>
</reference>
<evidence type="ECO:0000313" key="1">
    <source>
        <dbReference type="EMBL" id="MBL1377208.1"/>
    </source>
</evidence>
<dbReference type="InterPro" id="IPR045584">
    <property type="entry name" value="Pilin-like"/>
</dbReference>
<keyword evidence="2" id="KW-1185">Reference proteome</keyword>
<dbReference type="Gene3D" id="3.30.700.10">
    <property type="entry name" value="Glycoprotein, Type 4 Pilin"/>
    <property type="match status" value="1"/>
</dbReference>
<dbReference type="SUPFAM" id="SSF54523">
    <property type="entry name" value="Pili subunits"/>
    <property type="match status" value="1"/>
</dbReference>
<evidence type="ECO:0000313" key="2">
    <source>
        <dbReference type="Proteomes" id="UP000638570"/>
    </source>
</evidence>
<dbReference type="Proteomes" id="UP000638570">
    <property type="component" value="Unassembled WGS sequence"/>
</dbReference>
<dbReference type="Pfam" id="PF07963">
    <property type="entry name" value="N_methyl"/>
    <property type="match status" value="1"/>
</dbReference>
<proteinExistence type="predicted"/>